<dbReference type="Proteomes" id="UP000194127">
    <property type="component" value="Unassembled WGS sequence"/>
</dbReference>
<evidence type="ECO:0000313" key="3">
    <source>
        <dbReference type="Proteomes" id="UP000194127"/>
    </source>
</evidence>
<reference evidence="2 3" key="1">
    <citation type="submission" date="2017-04" db="EMBL/GenBank/DDBJ databases">
        <title>Genome Sequence of the Model Brown-Rot Fungus Postia placenta SB12.</title>
        <authorList>
            <consortium name="DOE Joint Genome Institute"/>
            <person name="Gaskell J."/>
            <person name="Kersten P."/>
            <person name="Larrondo L.F."/>
            <person name="Canessa P."/>
            <person name="Martinez D."/>
            <person name="Hibbett D."/>
            <person name="Schmoll M."/>
            <person name="Kubicek C.P."/>
            <person name="Martinez A.T."/>
            <person name="Yadav J."/>
            <person name="Master E."/>
            <person name="Magnuson J.K."/>
            <person name="James T."/>
            <person name="Yaver D."/>
            <person name="Berka R."/>
            <person name="Labutti K."/>
            <person name="Lipzen A."/>
            <person name="Aerts A."/>
            <person name="Barry K."/>
            <person name="Henrissat B."/>
            <person name="Blanchette R."/>
            <person name="Grigoriev I."/>
            <person name="Cullen D."/>
        </authorList>
    </citation>
    <scope>NUCLEOTIDE SEQUENCE [LARGE SCALE GENOMIC DNA]</scope>
    <source>
        <strain evidence="2 3">MAD-698-R-SB12</strain>
    </source>
</reference>
<evidence type="ECO:0000256" key="1">
    <source>
        <dbReference type="ARBA" id="ARBA00022801"/>
    </source>
</evidence>
<keyword evidence="1" id="KW-0378">Hydrolase</keyword>
<dbReference type="AlphaFoldDB" id="A0A1X6N195"/>
<dbReference type="RefSeq" id="XP_024339064.1">
    <property type="nucleotide sequence ID" value="XM_024485469.1"/>
</dbReference>
<dbReference type="GeneID" id="36330418"/>
<name>A0A1X6N195_9APHY</name>
<dbReference type="PANTHER" id="PTHR43316:SF3">
    <property type="entry name" value="HALOACID DEHALOGENASE, TYPE II (AFU_ORTHOLOGUE AFUA_2G07750)-RELATED"/>
    <property type="match status" value="1"/>
</dbReference>
<accession>A0A1X6N195</accession>
<organism evidence="2 3">
    <name type="scientific">Postia placenta MAD-698-R-SB12</name>
    <dbReference type="NCBI Taxonomy" id="670580"/>
    <lineage>
        <taxon>Eukaryota</taxon>
        <taxon>Fungi</taxon>
        <taxon>Dikarya</taxon>
        <taxon>Basidiomycota</taxon>
        <taxon>Agaricomycotina</taxon>
        <taxon>Agaricomycetes</taxon>
        <taxon>Polyporales</taxon>
        <taxon>Adustoporiaceae</taxon>
        <taxon>Rhodonia</taxon>
    </lineage>
</organism>
<dbReference type="InterPro" id="IPR036412">
    <property type="entry name" value="HAD-like_sf"/>
</dbReference>
<sequence>MPGLIVLDAATREEEQTEREEGSIRCACAFAELRWRQGIGKLLGEFESALHGHVIATDAINGNNLCDDEGDKHKLDESSFERFWSKAWNERLTFRKRGWASKTMKTRSSGGDEVVQDNWDTFSKDVNDIEYLHNPSGRCMFERLEFQDLPLSEEPSIYRELAIYDQLAADFSWRGVDRSIAWVEAMRQEDAVALHAMQVPVDGDPPPATPDEEVVEAGWGDDPEPDFSMAPVVRPPVVADEIKVVVFDLYGVILHTIDGLTRLYLEAEAHLIRDRPDVLGEQLVHAALRDMLCTVGLCLADDIIREKEWGFETMKPRSSGGDEAVQDNWDTFSKDVNDVEHLHDPFGRCVFERLEFKDLPLTEEPSIYRELAIYDQLAADYSWRGVKRSIYWVEAMRNFANEGSFVKHPVHPVDHAELCSGEPPSFSADLKEDAVALRAMQIPVDGDPPPASAVEEVVEAGWGDEPEPDFSSAPEALPPVVASEVKVIVFDLYGAIMDRQEALRRALSTFIPLDPHQHTVDDLSRLYLDVEAHRIREMPDTSDDDLVRGTLSDILHIIGLHPAGDMVQRALDAIRPAPYVDVPDALRTLQQRGYKLLCLVSCDASHVSETASFLPPEVRTLCVSTAHLHTPSEGVCSQVVEECQSIVPEIKNTEILLVTTGLYRIVELASAAGIPTALVQRPSVDEARLERATGQDELSSPTMTIGGLGELCDKLALMRSESLCHREPPLFSAAVKEDAVALHAMQVPVDGDPPPATPDEEVVEAGWGDDPEPDFSMAPVVRPPVVADEIKVVVFDLYGVILHTIDGLMRLYLEAEAHLIRDTPDLFGEQLVHAALRDMLCTVGLCLADDIIRCALDAIRPAPYADVPDALRTLQQRGYKLLCLVSCDASHVSDTGTFLPPEVRTLCVSTADLHTQTEGVCSQVAEECRSIVPEIKNTEILLVTTGLYRIVELANAAGIPTALVQRPSVDEAQLERKTEQGELSSPTMTVGGLGELCDKLDLMRSGSIG</sequence>
<proteinExistence type="predicted"/>
<dbReference type="PANTHER" id="PTHR43316">
    <property type="entry name" value="HYDROLASE, HALOACID DELAHOGENASE-RELATED"/>
    <property type="match status" value="1"/>
</dbReference>
<protein>
    <submittedName>
        <fullName evidence="2">Uncharacterized protein</fullName>
    </submittedName>
</protein>
<dbReference type="GO" id="GO:0016787">
    <property type="term" value="F:hydrolase activity"/>
    <property type="evidence" value="ECO:0007669"/>
    <property type="project" value="UniProtKB-KW"/>
</dbReference>
<dbReference type="InterPro" id="IPR051540">
    <property type="entry name" value="S-2-haloacid_dehalogenase"/>
</dbReference>
<gene>
    <name evidence="2" type="ORF">POSPLADRAFT_1142775</name>
</gene>
<evidence type="ECO:0000313" key="2">
    <source>
        <dbReference type="EMBL" id="OSX62270.1"/>
    </source>
</evidence>
<keyword evidence="3" id="KW-1185">Reference proteome</keyword>
<dbReference type="Gene3D" id="1.10.150.750">
    <property type="match status" value="1"/>
</dbReference>
<dbReference type="EMBL" id="KZ110597">
    <property type="protein sequence ID" value="OSX62270.1"/>
    <property type="molecule type" value="Genomic_DNA"/>
</dbReference>
<dbReference type="InterPro" id="IPR023214">
    <property type="entry name" value="HAD_sf"/>
</dbReference>
<dbReference type="SUPFAM" id="SSF56784">
    <property type="entry name" value="HAD-like"/>
    <property type="match status" value="2"/>
</dbReference>
<dbReference type="Gene3D" id="3.40.50.1000">
    <property type="entry name" value="HAD superfamily/HAD-like"/>
    <property type="match status" value="2"/>
</dbReference>
<dbReference type="OrthoDB" id="2754172at2759"/>